<proteinExistence type="inferred from homology"/>
<evidence type="ECO:0000256" key="5">
    <source>
        <dbReference type="ARBA" id="ARBA00022989"/>
    </source>
</evidence>
<feature type="region of interest" description="Disordered" evidence="13">
    <location>
        <begin position="195"/>
        <end position="230"/>
    </location>
</feature>
<keyword evidence="8" id="KW-0564">Palmitate</keyword>
<feature type="domain" description="Palmitoyltransferase DHHC" evidence="14">
    <location>
        <begin position="239"/>
        <end position="364"/>
    </location>
</feature>
<evidence type="ECO:0000256" key="10">
    <source>
        <dbReference type="ARBA" id="ARBA00023315"/>
    </source>
</evidence>
<reference evidence="15" key="1">
    <citation type="submission" date="2025-08" db="UniProtKB">
        <authorList>
            <consortium name="Ensembl"/>
        </authorList>
    </citation>
    <scope>IDENTIFICATION</scope>
</reference>
<dbReference type="PROSITE" id="PS50216">
    <property type="entry name" value="DHHC"/>
    <property type="match status" value="1"/>
</dbReference>
<organism evidence="15 16">
    <name type="scientific">Neolamprologus brichardi</name>
    <name type="common">Fairy cichlid</name>
    <name type="synonym">Lamprologus brichardi</name>
    <dbReference type="NCBI Taxonomy" id="32507"/>
    <lineage>
        <taxon>Eukaryota</taxon>
        <taxon>Metazoa</taxon>
        <taxon>Chordata</taxon>
        <taxon>Craniata</taxon>
        <taxon>Vertebrata</taxon>
        <taxon>Euteleostomi</taxon>
        <taxon>Actinopterygii</taxon>
        <taxon>Neopterygii</taxon>
        <taxon>Teleostei</taxon>
        <taxon>Neoteleostei</taxon>
        <taxon>Acanthomorphata</taxon>
        <taxon>Ovalentaria</taxon>
        <taxon>Cichlomorphae</taxon>
        <taxon>Cichliformes</taxon>
        <taxon>Cichlidae</taxon>
        <taxon>African cichlids</taxon>
        <taxon>Pseudocrenilabrinae</taxon>
        <taxon>Lamprologini</taxon>
        <taxon>Neolamprologus</taxon>
    </lineage>
</organism>
<evidence type="ECO:0000259" key="14">
    <source>
        <dbReference type="Pfam" id="PF01529"/>
    </source>
</evidence>
<keyword evidence="9" id="KW-0449">Lipoprotein</keyword>
<dbReference type="GeneTree" id="ENSGT00940000156558"/>
<dbReference type="PANTHER" id="PTHR22883:SF475">
    <property type="entry name" value="PALMITOYLTRANSFERASE ZDHHC23"/>
    <property type="match status" value="1"/>
</dbReference>
<keyword evidence="5 12" id="KW-1133">Transmembrane helix</keyword>
<keyword evidence="3 12" id="KW-0808">Transferase</keyword>
<dbReference type="Pfam" id="PF01529">
    <property type="entry name" value="DHHC"/>
    <property type="match status" value="1"/>
</dbReference>
<dbReference type="InterPro" id="IPR001594">
    <property type="entry name" value="Palmitoyltrfase_DHHC"/>
</dbReference>
<name>A0A3Q4N816_NEOBR</name>
<accession>A0A3Q4N816</accession>
<protein>
    <recommendedName>
        <fullName evidence="12">Palmitoyltransferase</fullName>
        <ecNumber evidence="12">2.3.1.225</ecNumber>
    </recommendedName>
</protein>
<feature type="compositionally biased region" description="Basic and acidic residues" evidence="13">
    <location>
        <begin position="195"/>
        <end position="205"/>
    </location>
</feature>
<evidence type="ECO:0000313" key="16">
    <source>
        <dbReference type="Proteomes" id="UP000261580"/>
    </source>
</evidence>
<evidence type="ECO:0000256" key="11">
    <source>
        <dbReference type="ARBA" id="ARBA00047790"/>
    </source>
</evidence>
<evidence type="ECO:0000256" key="1">
    <source>
        <dbReference type="ARBA" id="ARBA00004166"/>
    </source>
</evidence>
<evidence type="ECO:0000256" key="3">
    <source>
        <dbReference type="ARBA" id="ARBA00022679"/>
    </source>
</evidence>
<feature type="compositionally biased region" description="Polar residues" evidence="13">
    <location>
        <begin position="206"/>
        <end position="221"/>
    </location>
</feature>
<dbReference type="AlphaFoldDB" id="A0A3Q4N816"/>
<comment type="subcellular location">
    <subcellularLocation>
        <location evidence="1">Golgi apparatus</location>
        <location evidence="1">trans-Golgi network membrane</location>
        <topology evidence="1">Multi-pass membrane protein</topology>
    </subcellularLocation>
</comment>
<keyword evidence="10 12" id="KW-0012">Acyltransferase</keyword>
<dbReference type="InterPro" id="IPR039859">
    <property type="entry name" value="PFA4/ZDH16/20/ERF2-like"/>
</dbReference>
<dbReference type="GO" id="GO:0006612">
    <property type="term" value="P:protein targeting to membrane"/>
    <property type="evidence" value="ECO:0007669"/>
    <property type="project" value="TreeGrafter"/>
</dbReference>
<dbReference type="OMA" id="RGFYQNW"/>
<feature type="transmembrane region" description="Helical" evidence="12">
    <location>
        <begin position="325"/>
        <end position="349"/>
    </location>
</feature>
<sequence>MQWQKLKPPEPDDPICCCECDLYQYGCCCDCEDLDEAFNRHMNKHLSNYNSMTTVLCRWLKLPSKSTFQSPVFGTMAENMEISLIPALLMLPLLLKVAALHYLLGITVLTALPGLVLWYYYATHRKKRRTLFFLTLALYSLAYMYYLFITEILPRGDVSQLQVCTVTSGMIFTIVSLIHTKKGPGFVTAALHDSHSHSQEDKKESTQVNDGSIQSAASPSGTPAELQTPKEGLGAKWSRCPLCKIMRPPRAGHCRTCGSCVQRLDHHCIWINSCVGQANHRSFLLTLSVFVLTSLYGISLVLCSLCPHQYLMTALFYCPGVYTQSSTALCFTCAWYSSIVAGGLLYLLVAQVLNISFNVTEREAQLALRNKTGQSRLWGLVVDTGEYSRGFYQNWVEFLTMTDASASPRSSLTDLV</sequence>
<evidence type="ECO:0000256" key="2">
    <source>
        <dbReference type="ARBA" id="ARBA00008574"/>
    </source>
</evidence>
<evidence type="ECO:0000256" key="12">
    <source>
        <dbReference type="RuleBase" id="RU079119"/>
    </source>
</evidence>
<keyword evidence="6" id="KW-0333">Golgi apparatus</keyword>
<keyword evidence="7 12" id="KW-0472">Membrane</keyword>
<evidence type="ECO:0000256" key="4">
    <source>
        <dbReference type="ARBA" id="ARBA00022692"/>
    </source>
</evidence>
<dbReference type="Ensembl" id="ENSNBRT00000030005.1">
    <property type="protein sequence ID" value="ENSNBRP00000029249.1"/>
    <property type="gene ID" value="ENSNBRG00000022282.1"/>
</dbReference>
<reference evidence="15" key="2">
    <citation type="submission" date="2025-09" db="UniProtKB">
        <authorList>
            <consortium name="Ensembl"/>
        </authorList>
    </citation>
    <scope>IDENTIFICATION</scope>
</reference>
<dbReference type="Proteomes" id="UP000261580">
    <property type="component" value="Unassembled WGS sequence"/>
</dbReference>
<dbReference type="STRING" id="32507.ENSNBRP00000029249"/>
<evidence type="ECO:0000256" key="8">
    <source>
        <dbReference type="ARBA" id="ARBA00023139"/>
    </source>
</evidence>
<dbReference type="GO" id="GO:0005783">
    <property type="term" value="C:endoplasmic reticulum"/>
    <property type="evidence" value="ECO:0007669"/>
    <property type="project" value="TreeGrafter"/>
</dbReference>
<evidence type="ECO:0000313" key="15">
    <source>
        <dbReference type="Ensembl" id="ENSNBRP00000029249.1"/>
    </source>
</evidence>
<feature type="transmembrane region" description="Helical" evidence="12">
    <location>
        <begin position="283"/>
        <end position="305"/>
    </location>
</feature>
<feature type="transmembrane region" description="Helical" evidence="12">
    <location>
        <begin position="99"/>
        <end position="119"/>
    </location>
</feature>
<keyword evidence="16" id="KW-1185">Reference proteome</keyword>
<comment type="catalytic activity">
    <reaction evidence="11">
        <text>L-cysteinyl-[protein] + hexadecanoyl-CoA = S-hexadecanoyl-L-cysteinyl-[protein] + CoA</text>
        <dbReference type="Rhea" id="RHEA:36683"/>
        <dbReference type="Rhea" id="RHEA-COMP:10131"/>
        <dbReference type="Rhea" id="RHEA-COMP:11032"/>
        <dbReference type="ChEBI" id="CHEBI:29950"/>
        <dbReference type="ChEBI" id="CHEBI:57287"/>
        <dbReference type="ChEBI" id="CHEBI:57379"/>
        <dbReference type="ChEBI" id="CHEBI:74151"/>
        <dbReference type="EC" id="2.3.1.225"/>
    </reaction>
    <physiologicalReaction direction="left-to-right" evidence="11">
        <dbReference type="Rhea" id="RHEA:36684"/>
    </physiologicalReaction>
</comment>
<feature type="transmembrane region" description="Helical" evidence="12">
    <location>
        <begin position="160"/>
        <end position="178"/>
    </location>
</feature>
<evidence type="ECO:0000256" key="9">
    <source>
        <dbReference type="ARBA" id="ARBA00023288"/>
    </source>
</evidence>
<dbReference type="EC" id="2.3.1.225" evidence="12"/>
<dbReference type="PANTHER" id="PTHR22883">
    <property type="entry name" value="ZINC FINGER DHHC DOMAIN CONTAINING PROTEIN"/>
    <property type="match status" value="1"/>
</dbReference>
<comment type="similarity">
    <text evidence="2 12">Belongs to the DHHC palmitoyltransferase family.</text>
</comment>
<keyword evidence="4 12" id="KW-0812">Transmembrane</keyword>
<dbReference type="GO" id="GO:0019706">
    <property type="term" value="F:protein-cysteine S-palmitoyltransferase activity"/>
    <property type="evidence" value="ECO:0007669"/>
    <property type="project" value="UniProtKB-EC"/>
</dbReference>
<evidence type="ECO:0000256" key="6">
    <source>
        <dbReference type="ARBA" id="ARBA00023034"/>
    </source>
</evidence>
<evidence type="ECO:0000256" key="13">
    <source>
        <dbReference type="SAM" id="MobiDB-lite"/>
    </source>
</evidence>
<feature type="transmembrane region" description="Helical" evidence="12">
    <location>
        <begin position="131"/>
        <end position="148"/>
    </location>
</feature>
<comment type="domain">
    <text evidence="12">The DHHC domain is required for palmitoyltransferase activity.</text>
</comment>
<dbReference type="GO" id="GO:0005794">
    <property type="term" value="C:Golgi apparatus"/>
    <property type="evidence" value="ECO:0007669"/>
    <property type="project" value="UniProtKB-SubCell"/>
</dbReference>
<evidence type="ECO:0000256" key="7">
    <source>
        <dbReference type="ARBA" id="ARBA00023136"/>
    </source>
</evidence>